<evidence type="ECO:0000313" key="2">
    <source>
        <dbReference type="Proteomes" id="UP001482620"/>
    </source>
</evidence>
<dbReference type="Proteomes" id="UP001482620">
    <property type="component" value="Unassembled WGS sequence"/>
</dbReference>
<name>A0ABV0UNG3_9TELE</name>
<gene>
    <name evidence="1" type="ORF">ILYODFUR_001434</name>
</gene>
<reference evidence="1 2" key="1">
    <citation type="submission" date="2021-06" db="EMBL/GenBank/DDBJ databases">
        <authorList>
            <person name="Palmer J.M."/>
        </authorList>
    </citation>
    <scope>NUCLEOTIDE SEQUENCE [LARGE SCALE GENOMIC DNA]</scope>
    <source>
        <strain evidence="2">if_2019</strain>
        <tissue evidence="1">Muscle</tissue>
    </source>
</reference>
<organism evidence="1 2">
    <name type="scientific">Ilyodon furcidens</name>
    <name type="common">goldbreast splitfin</name>
    <dbReference type="NCBI Taxonomy" id="33524"/>
    <lineage>
        <taxon>Eukaryota</taxon>
        <taxon>Metazoa</taxon>
        <taxon>Chordata</taxon>
        <taxon>Craniata</taxon>
        <taxon>Vertebrata</taxon>
        <taxon>Euteleostomi</taxon>
        <taxon>Actinopterygii</taxon>
        <taxon>Neopterygii</taxon>
        <taxon>Teleostei</taxon>
        <taxon>Neoteleostei</taxon>
        <taxon>Acanthomorphata</taxon>
        <taxon>Ovalentaria</taxon>
        <taxon>Atherinomorphae</taxon>
        <taxon>Cyprinodontiformes</taxon>
        <taxon>Goodeidae</taxon>
        <taxon>Ilyodon</taxon>
    </lineage>
</organism>
<keyword evidence="2" id="KW-1185">Reference proteome</keyword>
<comment type="caution">
    <text evidence="1">The sequence shown here is derived from an EMBL/GenBank/DDBJ whole genome shotgun (WGS) entry which is preliminary data.</text>
</comment>
<accession>A0ABV0UNG3</accession>
<evidence type="ECO:0000313" key="1">
    <source>
        <dbReference type="EMBL" id="MEQ2246631.1"/>
    </source>
</evidence>
<protein>
    <submittedName>
        <fullName evidence="1">Uncharacterized protein</fullName>
    </submittedName>
</protein>
<dbReference type="EMBL" id="JAHRIQ010081160">
    <property type="protein sequence ID" value="MEQ2246631.1"/>
    <property type="molecule type" value="Genomic_DNA"/>
</dbReference>
<feature type="non-terminal residue" evidence="1">
    <location>
        <position position="1"/>
    </location>
</feature>
<sequence>RAIRVFGCGGDNAVGGALPQIGAESPVFGETEGERREKRTGIALLRTGICNKVISSFVGFPQSP</sequence>
<proteinExistence type="predicted"/>